<sequence>MNFGIVGTGLIAEFHAKALKEIPGAKIVACLDKVPERAQAFARAHGCAAYDNLGAFLAHKGLQTVNVCTPSGLHLDAALPAAAAGKHLVIEKPLETTGERCGKIVEACRAAGVTLAGIFPSRFHGSASAIKAALEAGRFGKLTMGSAYVKWWRDQEYYSKGGWKGTKALDGGGALINQSIHAVDLLLWFMGEADEVCAWTGTIGHEGIEVEDNAVASIRFKNGALGVIQGSTAVWPGFLKRVEVSGLAGSAIMEEENLLFWKFKDESPADQEIRKLYASATSSGGGASDPAAIGYHGHKLQLMDFIDAVERGKKPLVDGIEAAKAVCLIEAIYRSAESGRPVKVKCL</sequence>
<dbReference type="Pfam" id="PF22725">
    <property type="entry name" value="GFO_IDH_MocA_C3"/>
    <property type="match status" value="1"/>
</dbReference>
<proteinExistence type="predicted"/>
<dbReference type="Gene3D" id="3.30.360.10">
    <property type="entry name" value="Dihydrodipicolinate Reductase, domain 2"/>
    <property type="match status" value="1"/>
</dbReference>
<dbReference type="EC" id="1.1.1.18" evidence="3"/>
<accession>A0A644TUH2</accession>
<dbReference type="GO" id="GO:0050112">
    <property type="term" value="F:inositol 2-dehydrogenase (NAD+) activity"/>
    <property type="evidence" value="ECO:0007669"/>
    <property type="project" value="UniProtKB-EC"/>
</dbReference>
<dbReference type="Pfam" id="PF01408">
    <property type="entry name" value="GFO_IDH_MocA"/>
    <property type="match status" value="1"/>
</dbReference>
<evidence type="ECO:0000259" key="1">
    <source>
        <dbReference type="Pfam" id="PF01408"/>
    </source>
</evidence>
<dbReference type="EMBL" id="VSSQ01000053">
    <property type="protein sequence ID" value="MPL70545.1"/>
    <property type="molecule type" value="Genomic_DNA"/>
</dbReference>
<dbReference type="SUPFAM" id="SSF55347">
    <property type="entry name" value="Glyceraldehyde-3-phosphate dehydrogenase-like, C-terminal domain"/>
    <property type="match status" value="1"/>
</dbReference>
<feature type="domain" description="Gfo/Idh/MocA-like oxidoreductase N-terminal" evidence="1">
    <location>
        <begin position="1"/>
        <end position="115"/>
    </location>
</feature>
<feature type="domain" description="GFO/IDH/MocA-like oxidoreductase" evidence="2">
    <location>
        <begin position="129"/>
        <end position="251"/>
    </location>
</feature>
<dbReference type="GO" id="GO:0000166">
    <property type="term" value="F:nucleotide binding"/>
    <property type="evidence" value="ECO:0007669"/>
    <property type="project" value="InterPro"/>
</dbReference>
<dbReference type="InterPro" id="IPR036291">
    <property type="entry name" value="NAD(P)-bd_dom_sf"/>
</dbReference>
<keyword evidence="3" id="KW-0560">Oxidoreductase</keyword>
<comment type="caution">
    <text evidence="3">The sequence shown here is derived from an EMBL/GenBank/DDBJ whole genome shotgun (WGS) entry which is preliminary data.</text>
</comment>
<dbReference type="InterPro" id="IPR000683">
    <property type="entry name" value="Gfo/Idh/MocA-like_OxRdtase_N"/>
</dbReference>
<evidence type="ECO:0000313" key="3">
    <source>
        <dbReference type="EMBL" id="MPL70545.1"/>
    </source>
</evidence>
<gene>
    <name evidence="3" type="primary">iolG_8</name>
    <name evidence="3" type="ORF">SDC9_16302</name>
</gene>
<dbReference type="InterPro" id="IPR055170">
    <property type="entry name" value="GFO_IDH_MocA-like_dom"/>
</dbReference>
<reference evidence="3" key="1">
    <citation type="submission" date="2019-08" db="EMBL/GenBank/DDBJ databases">
        <authorList>
            <person name="Kucharzyk K."/>
            <person name="Murdoch R.W."/>
            <person name="Higgins S."/>
            <person name="Loffler F."/>
        </authorList>
    </citation>
    <scope>NUCLEOTIDE SEQUENCE</scope>
</reference>
<dbReference type="AlphaFoldDB" id="A0A644TUH2"/>
<dbReference type="InterPro" id="IPR052515">
    <property type="entry name" value="Gfo/Idh/MocA_Oxidoreductase"/>
</dbReference>
<name>A0A644TUH2_9ZZZZ</name>
<dbReference type="Gene3D" id="3.40.50.720">
    <property type="entry name" value="NAD(P)-binding Rossmann-like Domain"/>
    <property type="match status" value="1"/>
</dbReference>
<dbReference type="PANTHER" id="PTHR43249">
    <property type="entry name" value="UDP-N-ACETYL-2-AMINO-2-DEOXY-D-GLUCURONATE OXIDASE"/>
    <property type="match status" value="1"/>
</dbReference>
<organism evidence="3">
    <name type="scientific">bioreactor metagenome</name>
    <dbReference type="NCBI Taxonomy" id="1076179"/>
    <lineage>
        <taxon>unclassified sequences</taxon>
        <taxon>metagenomes</taxon>
        <taxon>ecological metagenomes</taxon>
    </lineage>
</organism>
<dbReference type="SUPFAM" id="SSF51735">
    <property type="entry name" value="NAD(P)-binding Rossmann-fold domains"/>
    <property type="match status" value="1"/>
</dbReference>
<evidence type="ECO:0000259" key="2">
    <source>
        <dbReference type="Pfam" id="PF22725"/>
    </source>
</evidence>
<protein>
    <submittedName>
        <fullName evidence="3">Myo-inositol 2-dehydrogenase</fullName>
        <ecNumber evidence="3">1.1.1.18</ecNumber>
    </submittedName>
</protein>
<dbReference type="PANTHER" id="PTHR43249:SF1">
    <property type="entry name" value="D-GLUCOSIDE 3-DEHYDROGENASE"/>
    <property type="match status" value="1"/>
</dbReference>